<dbReference type="PROSITE" id="PS51077">
    <property type="entry name" value="HTH_ICLR"/>
    <property type="match status" value="1"/>
</dbReference>
<sequence length="254" mass="28161">MKKQYSVPALEKGMAIIEMLASSKDPLGVTDIYEQNGLPKSSIFTILSALEDLGYVMKTEEGKYQLTLKLYNVGLERLSKLDIRQAAQPEMEWIAANMKFTVHLAILENDRALYIDKVNGPGFVQFSTHIGQTQMLHNSGVGKALAAYLTDEQLTHAIERHGMPKTTDHTMTSLEDFKLFLASVRETGYAIEDEEGEVGIRCIAVPIFNHKGKTIGALGITALRNELPSISFHDFGNLLKDKALTVSRKLGFNS</sequence>
<proteinExistence type="predicted"/>
<feature type="domain" description="IclR-ED" evidence="5">
    <location>
        <begin position="69"/>
        <end position="252"/>
    </location>
</feature>
<dbReference type="Gene3D" id="1.10.10.10">
    <property type="entry name" value="Winged helix-like DNA-binding domain superfamily/Winged helix DNA-binding domain"/>
    <property type="match status" value="1"/>
</dbReference>
<dbReference type="PANTHER" id="PTHR30136">
    <property type="entry name" value="HELIX-TURN-HELIX TRANSCRIPTIONAL REGULATOR, ICLR FAMILY"/>
    <property type="match status" value="1"/>
</dbReference>
<dbReference type="AlphaFoldDB" id="A0A916ZF78"/>
<dbReference type="InterPro" id="IPR029016">
    <property type="entry name" value="GAF-like_dom_sf"/>
</dbReference>
<dbReference type="Proteomes" id="UP000612456">
    <property type="component" value="Unassembled WGS sequence"/>
</dbReference>
<dbReference type="PANTHER" id="PTHR30136:SF35">
    <property type="entry name" value="HTH-TYPE TRANSCRIPTIONAL REGULATOR RV1719"/>
    <property type="match status" value="1"/>
</dbReference>
<evidence type="ECO:0000313" key="6">
    <source>
        <dbReference type="EMBL" id="GGD93733.1"/>
    </source>
</evidence>
<dbReference type="InterPro" id="IPR036390">
    <property type="entry name" value="WH_DNA-bd_sf"/>
</dbReference>
<evidence type="ECO:0000256" key="1">
    <source>
        <dbReference type="ARBA" id="ARBA00023015"/>
    </source>
</evidence>
<name>A0A916ZF78_9BACL</name>
<dbReference type="EMBL" id="BMHP01000006">
    <property type="protein sequence ID" value="GGD93733.1"/>
    <property type="molecule type" value="Genomic_DNA"/>
</dbReference>
<evidence type="ECO:0000259" key="4">
    <source>
        <dbReference type="PROSITE" id="PS51077"/>
    </source>
</evidence>
<dbReference type="Pfam" id="PF09339">
    <property type="entry name" value="HTH_IclR"/>
    <property type="match status" value="1"/>
</dbReference>
<dbReference type="SUPFAM" id="SSF55781">
    <property type="entry name" value="GAF domain-like"/>
    <property type="match status" value="1"/>
</dbReference>
<evidence type="ECO:0000256" key="3">
    <source>
        <dbReference type="ARBA" id="ARBA00023163"/>
    </source>
</evidence>
<keyword evidence="1" id="KW-0805">Transcription regulation</keyword>
<dbReference type="GO" id="GO:0003677">
    <property type="term" value="F:DNA binding"/>
    <property type="evidence" value="ECO:0007669"/>
    <property type="project" value="UniProtKB-KW"/>
</dbReference>
<keyword evidence="3" id="KW-0804">Transcription</keyword>
<evidence type="ECO:0000313" key="7">
    <source>
        <dbReference type="Proteomes" id="UP000612456"/>
    </source>
</evidence>
<keyword evidence="7" id="KW-1185">Reference proteome</keyword>
<gene>
    <name evidence="6" type="ORF">GCM10010911_60500</name>
</gene>
<dbReference type="GO" id="GO:0003700">
    <property type="term" value="F:DNA-binding transcription factor activity"/>
    <property type="evidence" value="ECO:0007669"/>
    <property type="project" value="TreeGrafter"/>
</dbReference>
<feature type="domain" description="HTH iclR-type" evidence="4">
    <location>
        <begin position="7"/>
        <end position="68"/>
    </location>
</feature>
<dbReference type="Pfam" id="PF01614">
    <property type="entry name" value="IclR_C"/>
    <property type="match status" value="1"/>
</dbReference>
<keyword evidence="2" id="KW-0238">DNA-binding</keyword>
<organism evidence="6 7">
    <name type="scientific">Paenibacillus nasutitermitis</name>
    <dbReference type="NCBI Taxonomy" id="1652958"/>
    <lineage>
        <taxon>Bacteria</taxon>
        <taxon>Bacillati</taxon>
        <taxon>Bacillota</taxon>
        <taxon>Bacilli</taxon>
        <taxon>Bacillales</taxon>
        <taxon>Paenibacillaceae</taxon>
        <taxon>Paenibacillus</taxon>
    </lineage>
</organism>
<comment type="caution">
    <text evidence="6">The sequence shown here is derived from an EMBL/GenBank/DDBJ whole genome shotgun (WGS) entry which is preliminary data.</text>
</comment>
<dbReference type="SMART" id="SM00346">
    <property type="entry name" value="HTH_ICLR"/>
    <property type="match status" value="1"/>
</dbReference>
<dbReference type="Gene3D" id="3.30.450.40">
    <property type="match status" value="1"/>
</dbReference>
<dbReference type="GO" id="GO:0045892">
    <property type="term" value="P:negative regulation of DNA-templated transcription"/>
    <property type="evidence" value="ECO:0007669"/>
    <property type="project" value="TreeGrafter"/>
</dbReference>
<dbReference type="InterPro" id="IPR036388">
    <property type="entry name" value="WH-like_DNA-bd_sf"/>
</dbReference>
<reference evidence="6" key="2">
    <citation type="submission" date="2020-09" db="EMBL/GenBank/DDBJ databases">
        <authorList>
            <person name="Sun Q."/>
            <person name="Zhou Y."/>
        </authorList>
    </citation>
    <scope>NUCLEOTIDE SEQUENCE</scope>
    <source>
        <strain evidence="6">CGMCC 1.15178</strain>
    </source>
</reference>
<dbReference type="InterPro" id="IPR050707">
    <property type="entry name" value="HTH_MetabolicPath_Reg"/>
</dbReference>
<evidence type="ECO:0000256" key="2">
    <source>
        <dbReference type="ARBA" id="ARBA00023125"/>
    </source>
</evidence>
<dbReference type="SUPFAM" id="SSF46785">
    <property type="entry name" value="Winged helix' DNA-binding domain"/>
    <property type="match status" value="1"/>
</dbReference>
<evidence type="ECO:0000259" key="5">
    <source>
        <dbReference type="PROSITE" id="PS51078"/>
    </source>
</evidence>
<accession>A0A916ZF78</accession>
<dbReference type="InterPro" id="IPR014757">
    <property type="entry name" value="Tscrpt_reg_IclR_C"/>
</dbReference>
<reference evidence="6" key="1">
    <citation type="journal article" date="2014" name="Int. J. Syst. Evol. Microbiol.">
        <title>Complete genome sequence of Corynebacterium casei LMG S-19264T (=DSM 44701T), isolated from a smear-ripened cheese.</title>
        <authorList>
            <consortium name="US DOE Joint Genome Institute (JGI-PGF)"/>
            <person name="Walter F."/>
            <person name="Albersmeier A."/>
            <person name="Kalinowski J."/>
            <person name="Ruckert C."/>
        </authorList>
    </citation>
    <scope>NUCLEOTIDE SEQUENCE</scope>
    <source>
        <strain evidence="6">CGMCC 1.15178</strain>
    </source>
</reference>
<dbReference type="PROSITE" id="PS51078">
    <property type="entry name" value="ICLR_ED"/>
    <property type="match status" value="1"/>
</dbReference>
<dbReference type="RefSeq" id="WP_188998020.1">
    <property type="nucleotide sequence ID" value="NZ_BMHP01000006.1"/>
</dbReference>
<dbReference type="InterPro" id="IPR005471">
    <property type="entry name" value="Tscrpt_reg_IclR_N"/>
</dbReference>
<protein>
    <submittedName>
        <fullName evidence="6">IclR family transcriptional regulator</fullName>
    </submittedName>
</protein>